<sequence length="124" mass="13493">MLRRKNASGACLAFAPSRNGRWLRARRWLPCSHPVWFATEPDSNRGSGQPKGTTIMRLTTRKLCVLAMGTFAAMAMARYGADRVPSPPYAAGILQCRSVDQNGLPTGCVPIEPSHFGFAALRGM</sequence>
<protein>
    <submittedName>
        <fullName evidence="1">Uncharacterized protein</fullName>
    </submittedName>
</protein>
<gene>
    <name evidence="1" type="ORF">BAN20980_06075</name>
</gene>
<evidence type="ECO:0000313" key="2">
    <source>
        <dbReference type="Proteomes" id="UP000494201"/>
    </source>
</evidence>
<reference evidence="1 2" key="1">
    <citation type="submission" date="2019-09" db="EMBL/GenBank/DDBJ databases">
        <authorList>
            <person name="Depoorter E."/>
        </authorList>
    </citation>
    <scope>NUCLEOTIDE SEQUENCE [LARGE SCALE GENOMIC DNA]</scope>
    <source>
        <strain evidence="1">LMG 20980</strain>
    </source>
</reference>
<dbReference type="Proteomes" id="UP000494201">
    <property type="component" value="Unassembled WGS sequence"/>
</dbReference>
<accession>A0A6P2GHQ4</accession>
<dbReference type="EMBL" id="CABVLY010000033">
    <property type="protein sequence ID" value="VVU53374.1"/>
    <property type="molecule type" value="Genomic_DNA"/>
</dbReference>
<evidence type="ECO:0000313" key="1">
    <source>
        <dbReference type="EMBL" id="VVU53374.1"/>
    </source>
</evidence>
<organism evidence="1 2">
    <name type="scientific">Burkholderia anthina</name>
    <dbReference type="NCBI Taxonomy" id="179879"/>
    <lineage>
        <taxon>Bacteria</taxon>
        <taxon>Pseudomonadati</taxon>
        <taxon>Pseudomonadota</taxon>
        <taxon>Betaproteobacteria</taxon>
        <taxon>Burkholderiales</taxon>
        <taxon>Burkholderiaceae</taxon>
        <taxon>Burkholderia</taxon>
        <taxon>Burkholderia cepacia complex</taxon>
    </lineage>
</organism>
<dbReference type="AlphaFoldDB" id="A0A6P2GHQ4"/>
<proteinExistence type="predicted"/>
<name>A0A6P2GHQ4_9BURK</name>